<comment type="caution">
    <text evidence="4">The sequence shown here is derived from an EMBL/GenBank/DDBJ whole genome shotgun (WGS) entry which is preliminary data.</text>
</comment>
<dbReference type="RefSeq" id="WP_188442532.1">
    <property type="nucleotide sequence ID" value="NZ_BMGK01000009.1"/>
</dbReference>
<dbReference type="Pfam" id="PF02397">
    <property type="entry name" value="Bac_transf"/>
    <property type="match status" value="1"/>
</dbReference>
<evidence type="ECO:0000313" key="4">
    <source>
        <dbReference type="EMBL" id="GGD98238.1"/>
    </source>
</evidence>
<keyword evidence="2" id="KW-1133">Transmembrane helix</keyword>
<sequence length="195" mass="22347">MLSKRQQLIKRTFDLSIALVGLLVLLIPLFFLILIARIDTGFSGVFSQERVGKEGQIFKMYKIRTLKGTKNHTIEELVLDQTKYGGWLRKTKLDELPQLFNVLKGDMSLVGPRPDIPGYADTLEGEGRIVLKVKPGITGPATIKYKEETKLLLTKENPQAYNDEIIWPDKVKINKAYVKNWTFFNDLKYIFKSIV</sequence>
<feature type="domain" description="Bacterial sugar transferase" evidence="3">
    <location>
        <begin position="10"/>
        <end position="194"/>
    </location>
</feature>
<organism evidence="4 5">
    <name type="scientific">Planktosalinus lacus</name>
    <dbReference type="NCBI Taxonomy" id="1526573"/>
    <lineage>
        <taxon>Bacteria</taxon>
        <taxon>Pseudomonadati</taxon>
        <taxon>Bacteroidota</taxon>
        <taxon>Flavobacteriia</taxon>
        <taxon>Flavobacteriales</taxon>
        <taxon>Flavobacteriaceae</taxon>
        <taxon>Planktosalinus</taxon>
    </lineage>
</organism>
<keyword evidence="4" id="KW-0808">Transferase</keyword>
<dbReference type="PANTHER" id="PTHR30576:SF20">
    <property type="entry name" value="QUINOVOSAMINEPHOSPHOTRANSFERAE-RELATED"/>
    <property type="match status" value="1"/>
</dbReference>
<evidence type="ECO:0000313" key="5">
    <source>
        <dbReference type="Proteomes" id="UP000652231"/>
    </source>
</evidence>
<keyword evidence="2" id="KW-0472">Membrane</keyword>
<comment type="similarity">
    <text evidence="1">Belongs to the bacterial sugar transferase family.</text>
</comment>
<dbReference type="InterPro" id="IPR003362">
    <property type="entry name" value="Bact_transf"/>
</dbReference>
<reference evidence="4" key="2">
    <citation type="submission" date="2020-09" db="EMBL/GenBank/DDBJ databases">
        <authorList>
            <person name="Sun Q."/>
            <person name="Zhou Y."/>
        </authorList>
    </citation>
    <scope>NUCLEOTIDE SEQUENCE</scope>
    <source>
        <strain evidence="4">CGMCC 1.12924</strain>
    </source>
</reference>
<dbReference type="GO" id="GO:0016780">
    <property type="term" value="F:phosphotransferase activity, for other substituted phosphate groups"/>
    <property type="evidence" value="ECO:0007669"/>
    <property type="project" value="TreeGrafter"/>
</dbReference>
<evidence type="ECO:0000259" key="3">
    <source>
        <dbReference type="Pfam" id="PF02397"/>
    </source>
</evidence>
<evidence type="ECO:0000256" key="1">
    <source>
        <dbReference type="ARBA" id="ARBA00006464"/>
    </source>
</evidence>
<protein>
    <submittedName>
        <fullName evidence="4">Glycosyl transferase</fullName>
    </submittedName>
</protein>
<gene>
    <name evidence="4" type="primary">bplG</name>
    <name evidence="4" type="ORF">GCM10011312_22230</name>
</gene>
<dbReference type="AlphaFoldDB" id="A0A8J2Y9D1"/>
<evidence type="ECO:0000256" key="2">
    <source>
        <dbReference type="SAM" id="Phobius"/>
    </source>
</evidence>
<accession>A0A8J2Y9D1</accession>
<keyword evidence="2" id="KW-0812">Transmembrane</keyword>
<feature type="transmembrane region" description="Helical" evidence="2">
    <location>
        <begin position="12"/>
        <end position="36"/>
    </location>
</feature>
<keyword evidence="5" id="KW-1185">Reference proteome</keyword>
<dbReference type="PANTHER" id="PTHR30576">
    <property type="entry name" value="COLANIC BIOSYNTHESIS UDP-GLUCOSE LIPID CARRIER TRANSFERASE"/>
    <property type="match status" value="1"/>
</dbReference>
<dbReference type="EMBL" id="BMGK01000009">
    <property type="protein sequence ID" value="GGD98238.1"/>
    <property type="molecule type" value="Genomic_DNA"/>
</dbReference>
<reference evidence="4" key="1">
    <citation type="journal article" date="2014" name="Int. J. Syst. Evol. Microbiol.">
        <title>Complete genome sequence of Corynebacterium casei LMG S-19264T (=DSM 44701T), isolated from a smear-ripened cheese.</title>
        <authorList>
            <consortium name="US DOE Joint Genome Institute (JGI-PGF)"/>
            <person name="Walter F."/>
            <person name="Albersmeier A."/>
            <person name="Kalinowski J."/>
            <person name="Ruckert C."/>
        </authorList>
    </citation>
    <scope>NUCLEOTIDE SEQUENCE</scope>
    <source>
        <strain evidence="4">CGMCC 1.12924</strain>
    </source>
</reference>
<dbReference type="Proteomes" id="UP000652231">
    <property type="component" value="Unassembled WGS sequence"/>
</dbReference>
<name>A0A8J2Y9D1_9FLAO</name>
<proteinExistence type="inferred from homology"/>